<dbReference type="EMBL" id="JBGCBD010000001">
    <property type="protein sequence ID" value="MEY9809872.1"/>
    <property type="molecule type" value="Genomic_DNA"/>
</dbReference>
<comment type="caution">
    <text evidence="1">The sequence shown here is derived from an EMBL/GenBank/DDBJ whole genome shotgun (WGS) entry which is preliminary data.</text>
</comment>
<organism evidence="1 2">
    <name type="scientific">Streptomyces albogriseolus</name>
    <dbReference type="NCBI Taxonomy" id="1887"/>
    <lineage>
        <taxon>Bacteria</taxon>
        <taxon>Bacillati</taxon>
        <taxon>Actinomycetota</taxon>
        <taxon>Actinomycetes</taxon>
        <taxon>Kitasatosporales</taxon>
        <taxon>Streptomycetaceae</taxon>
        <taxon>Streptomyces</taxon>
        <taxon>Streptomyces albogriseolus group</taxon>
    </lineage>
</organism>
<reference evidence="1" key="1">
    <citation type="submission" date="2024-07" db="EMBL/GenBank/DDBJ databases">
        <title>Genome sequencing of plant associated microbes to promote plant fitness in Sorghum bicolor and Oryza sativa.</title>
        <authorList>
            <person name="Coleman-Derr D."/>
        </authorList>
    </citation>
    <scope>NUCLEOTIDE SEQUENCE</scope>
    <source>
        <strain evidence="1">SAI-173</strain>
    </source>
</reference>
<dbReference type="Proteomes" id="UP001565447">
    <property type="component" value="Unassembled WGS sequence"/>
</dbReference>
<name>A0ACC6UEF5_STRAO</name>
<gene>
    <name evidence="1" type="ORF">RKD21_000129</name>
</gene>
<evidence type="ECO:0000313" key="2">
    <source>
        <dbReference type="Proteomes" id="UP001565447"/>
    </source>
</evidence>
<protein>
    <submittedName>
        <fullName evidence="1">Anti-sigma regulatory factor (Ser/Thr protein kinase)</fullName>
    </submittedName>
</protein>
<accession>A0ACC6UEF5</accession>
<keyword evidence="2" id="KW-1185">Reference proteome</keyword>
<evidence type="ECO:0000313" key="1">
    <source>
        <dbReference type="EMBL" id="MEY9809872.1"/>
    </source>
</evidence>
<sequence>MPPRIAEPVSVSEVPLAEVRVPACPSFGIVVPSVPSSVQVVRRVVRAWTRCHCRMPSDQADIVLVVMSELCTNAVLHGSRDAFDVRGWVSAAGELRFEVDDRTPSVPPAPGSPGADAESGRGLLLVDALVRELGGSVGVQRRRRTRLVRAASARGPAVTATAQRWTRPVPAWTPPLDSGALHDLLERVRNWQPFDGGALLDDIAAALDDVPPAEGDTAPLAQRLRGHLARLVTIAVASEADQDTTAAQLALQARTLQTEPSPGERRAATVHLRRLGWIANELHDRLTALRCLKEAA</sequence>
<proteinExistence type="predicted"/>